<evidence type="ECO:0000259" key="3">
    <source>
        <dbReference type="Pfam" id="PF18962"/>
    </source>
</evidence>
<dbReference type="Pfam" id="PF18962">
    <property type="entry name" value="Por_Secre_tail"/>
    <property type="match status" value="1"/>
</dbReference>
<accession>A0ABS0FBH4</accession>
<organism evidence="4 5">
    <name type="scientific">Kaistella gelatinilytica</name>
    <dbReference type="NCBI Taxonomy" id="2787636"/>
    <lineage>
        <taxon>Bacteria</taxon>
        <taxon>Pseudomonadati</taxon>
        <taxon>Bacteroidota</taxon>
        <taxon>Flavobacteriia</taxon>
        <taxon>Flavobacteriales</taxon>
        <taxon>Weeksellaceae</taxon>
        <taxon>Chryseobacterium group</taxon>
        <taxon>Kaistella</taxon>
    </lineage>
</organism>
<dbReference type="NCBIfam" id="TIGR04183">
    <property type="entry name" value="Por_Secre_tail"/>
    <property type="match status" value="1"/>
</dbReference>
<feature type="domain" description="Secretion system C-terminal sorting" evidence="3">
    <location>
        <begin position="670"/>
        <end position="740"/>
    </location>
</feature>
<evidence type="ECO:0000313" key="4">
    <source>
        <dbReference type="EMBL" id="MBF8457005.1"/>
    </source>
</evidence>
<feature type="signal peptide" evidence="2">
    <location>
        <begin position="1"/>
        <end position="28"/>
    </location>
</feature>
<dbReference type="Proteomes" id="UP000660070">
    <property type="component" value="Unassembled WGS sequence"/>
</dbReference>
<evidence type="ECO:0000256" key="2">
    <source>
        <dbReference type="SAM" id="SignalP"/>
    </source>
</evidence>
<evidence type="ECO:0000256" key="1">
    <source>
        <dbReference type="ARBA" id="ARBA00022729"/>
    </source>
</evidence>
<keyword evidence="5" id="KW-1185">Reference proteome</keyword>
<evidence type="ECO:0000313" key="5">
    <source>
        <dbReference type="Proteomes" id="UP000660070"/>
    </source>
</evidence>
<name>A0ABS0FBH4_9FLAO</name>
<protein>
    <submittedName>
        <fullName evidence="4">T9SS type A sorting domain-containing protein</fullName>
    </submittedName>
</protein>
<dbReference type="RefSeq" id="WP_196079530.1">
    <property type="nucleotide sequence ID" value="NZ_JADPVI010000002.1"/>
</dbReference>
<reference evidence="4 5" key="1">
    <citation type="submission" date="2020-11" db="EMBL/GenBank/DDBJ databases">
        <title>Kaistella gelatinilytica sp. nov., a flavobacterium isolated from Antarctic Soil.</title>
        <authorList>
            <person name="Li J."/>
        </authorList>
    </citation>
    <scope>NUCLEOTIDE SEQUENCE [LARGE SCALE GENOMIC DNA]</scope>
    <source>
        <strain evidence="4 5">G5-32</strain>
    </source>
</reference>
<dbReference type="InterPro" id="IPR026444">
    <property type="entry name" value="Secre_tail"/>
</dbReference>
<gene>
    <name evidence="4" type="ORF">IV494_07385</name>
</gene>
<feature type="chain" id="PRO_5045441670" evidence="2">
    <location>
        <begin position="29"/>
        <end position="743"/>
    </location>
</feature>
<keyword evidence="1 2" id="KW-0732">Signal</keyword>
<sequence>MKHFYFSRKTFLLGLLSFLLFSGGEALTAQEIFTEHFSADQTGSTKFQPTFDVDTYTKTQGKKGDQIFIKNQNSVPSSSQNKISDGNLNVNFNYDTTEYYISSLLVFNESGYRYAADYYSITNPLLLNIPTGNYDIITEFSPLNAGQTHTVIKEQQNVQTNTTVQVNPTEAVNHFSITGYNENGDLFPAGVSGYFSFQRSLYFNPTDFVTIGDYFFTSPVDGQEPEWNFYINNVSNRYSFIQSLIGTGFPEGTYFTKFKTVTGVNNDISIANNPADWSHHTQKFQRTKVGNTLASANFTASAYKGKLLNGWRSSAGGEINPGDDPFRGYVSNRRDGDLADLIVTPAIIDHYIQYSPTTGGIEFFTKANPVFSDGTGKILYGSGDVSFNSHADPLYATFPYLSDDYYRVANNETLLFPVHPKFSFDNMTSPSVILGNNVPITVTGFENNKLKITNKGRYGETRETDYLATQIELKQNGNSIISGYLNDFTNSLPSSGDIEIILTNANTLIEGLQGKNTTTISYNATDLPPTLQHLQFRNLNNEVTNTFDSTQGATVRLAAGDFKYNSIGANGYFSYEAGNNVALSYSKYNQNIWAPLGVTKYPEFFQMPAFGDYYEGSLEGIAKESTNVWYDLKVICTDENGNKQEQIISPAFKRNGTLAVENNSKSSFSVYPNPFSETINIKIPDDIKGSYTFKVTDLTGKTIYTKSQSNQSFSWNGSFLIKGVYILTIENSGKIIAEKVMKK</sequence>
<comment type="caution">
    <text evidence="4">The sequence shown here is derived from an EMBL/GenBank/DDBJ whole genome shotgun (WGS) entry which is preliminary data.</text>
</comment>
<dbReference type="EMBL" id="JADPVI010000002">
    <property type="protein sequence ID" value="MBF8457005.1"/>
    <property type="molecule type" value="Genomic_DNA"/>
</dbReference>
<proteinExistence type="predicted"/>